<feature type="transmembrane region" description="Helical" evidence="2">
    <location>
        <begin position="6"/>
        <end position="23"/>
    </location>
</feature>
<dbReference type="EMBL" id="JBGNYA010000001">
    <property type="protein sequence ID" value="MFA1609737.1"/>
    <property type="molecule type" value="Genomic_DNA"/>
</dbReference>
<evidence type="ECO:0000256" key="2">
    <source>
        <dbReference type="SAM" id="Phobius"/>
    </source>
</evidence>
<name>A0ABD5M751_9EURY</name>
<feature type="region of interest" description="Disordered" evidence="1">
    <location>
        <begin position="36"/>
        <end position="66"/>
    </location>
</feature>
<keyword evidence="2" id="KW-0812">Transmembrane</keyword>
<keyword evidence="2" id="KW-0472">Membrane</keyword>
<gene>
    <name evidence="3" type="ORF">OS889_01775</name>
</gene>
<organism evidence="3 4">
    <name type="scientific">Halobellus rubicundus</name>
    <dbReference type="NCBI Taxonomy" id="2996466"/>
    <lineage>
        <taxon>Archaea</taxon>
        <taxon>Methanobacteriati</taxon>
        <taxon>Methanobacteriota</taxon>
        <taxon>Stenosarchaea group</taxon>
        <taxon>Halobacteria</taxon>
        <taxon>Halobacteriales</taxon>
        <taxon>Haloferacaceae</taxon>
        <taxon>Halobellus</taxon>
    </lineage>
</organism>
<keyword evidence="4" id="KW-1185">Reference proteome</keyword>
<dbReference type="RefSeq" id="WP_372386768.1">
    <property type="nucleotide sequence ID" value="NZ_JBGNYA010000001.1"/>
</dbReference>
<evidence type="ECO:0000313" key="4">
    <source>
        <dbReference type="Proteomes" id="UP001570511"/>
    </source>
</evidence>
<evidence type="ECO:0000256" key="1">
    <source>
        <dbReference type="SAM" id="MobiDB-lite"/>
    </source>
</evidence>
<reference evidence="3 4" key="1">
    <citation type="submission" date="2024-08" db="EMBL/GenBank/DDBJ databases">
        <title>Halobellus sp. MBLA0158 whole genome sequence.</title>
        <authorList>
            <person name="Hwang C.Y."/>
            <person name="Cho E.-S."/>
            <person name="Seo M.-J."/>
        </authorList>
    </citation>
    <scope>NUCLEOTIDE SEQUENCE [LARGE SCALE GENOMIC DNA]</scope>
    <source>
        <strain evidence="3 4">MBLA0158</strain>
    </source>
</reference>
<comment type="caution">
    <text evidence="3">The sequence shown here is derived from an EMBL/GenBank/DDBJ whole genome shotgun (WGS) entry which is preliminary data.</text>
</comment>
<accession>A0ABD5M751</accession>
<feature type="transmembrane region" description="Helical" evidence="2">
    <location>
        <begin position="74"/>
        <end position="91"/>
    </location>
</feature>
<dbReference type="Proteomes" id="UP001570511">
    <property type="component" value="Unassembled WGS sequence"/>
</dbReference>
<protein>
    <submittedName>
        <fullName evidence="3">Uncharacterized protein</fullName>
    </submittedName>
</protein>
<dbReference type="AlphaFoldDB" id="A0ABD5M751"/>
<sequence>MVVVSAVAFAAALLSFYFGARALRTRRAIEHLTRRAGRGRSDALARLGPADDPDRIPESDAAERRRDDVSIERGFVLLALGAVCALLGVLAL</sequence>
<feature type="compositionally biased region" description="Basic and acidic residues" evidence="1">
    <location>
        <begin position="52"/>
        <end position="66"/>
    </location>
</feature>
<keyword evidence="2" id="KW-1133">Transmembrane helix</keyword>
<proteinExistence type="predicted"/>
<evidence type="ECO:0000313" key="3">
    <source>
        <dbReference type="EMBL" id="MFA1609737.1"/>
    </source>
</evidence>